<feature type="transmembrane region" description="Helical" evidence="1">
    <location>
        <begin position="6"/>
        <end position="26"/>
    </location>
</feature>
<organism evidence="2 3">
    <name type="scientific">Granulicatella balaenopterae</name>
    <dbReference type="NCBI Taxonomy" id="137733"/>
    <lineage>
        <taxon>Bacteria</taxon>
        <taxon>Bacillati</taxon>
        <taxon>Bacillota</taxon>
        <taxon>Bacilli</taxon>
        <taxon>Lactobacillales</taxon>
        <taxon>Carnobacteriaceae</taxon>
        <taxon>Granulicatella</taxon>
    </lineage>
</organism>
<keyword evidence="3" id="KW-1185">Reference proteome</keyword>
<dbReference type="Proteomes" id="UP000198556">
    <property type="component" value="Unassembled WGS sequence"/>
</dbReference>
<dbReference type="AlphaFoldDB" id="A0A1H9HHJ6"/>
<protein>
    <submittedName>
        <fullName evidence="2">Uncharacterized protein</fullName>
    </submittedName>
</protein>
<evidence type="ECO:0000313" key="3">
    <source>
        <dbReference type="Proteomes" id="UP000198556"/>
    </source>
</evidence>
<evidence type="ECO:0000256" key="1">
    <source>
        <dbReference type="SAM" id="Phobius"/>
    </source>
</evidence>
<evidence type="ECO:0000313" key="2">
    <source>
        <dbReference type="EMBL" id="SEQ61767.1"/>
    </source>
</evidence>
<reference evidence="2 3" key="1">
    <citation type="submission" date="2016-10" db="EMBL/GenBank/DDBJ databases">
        <authorList>
            <person name="de Groot N.N."/>
        </authorList>
    </citation>
    <scope>NUCLEOTIDE SEQUENCE [LARGE SCALE GENOMIC DNA]</scope>
    <source>
        <strain evidence="2 3">DSM 15827</strain>
    </source>
</reference>
<sequence>MDSMMIIMILLAIQTILLFITVGILFKTIDKLKKNDKEQK</sequence>
<accession>A0A1H9HHJ6</accession>
<name>A0A1H9HHJ6_9LACT</name>
<dbReference type="RefSeq" id="WP_281242642.1">
    <property type="nucleotide sequence ID" value="NZ_FOGF01000002.1"/>
</dbReference>
<dbReference type="EMBL" id="FOGF01000002">
    <property type="protein sequence ID" value="SEQ61767.1"/>
    <property type="molecule type" value="Genomic_DNA"/>
</dbReference>
<keyword evidence="1" id="KW-1133">Transmembrane helix</keyword>
<dbReference type="STRING" id="137733.SAMN05421767_102101"/>
<gene>
    <name evidence="2" type="ORF">SAMN05421767_102101</name>
</gene>
<keyword evidence="1" id="KW-0812">Transmembrane</keyword>
<proteinExistence type="predicted"/>
<keyword evidence="1" id="KW-0472">Membrane</keyword>